<dbReference type="GO" id="GO:0005509">
    <property type="term" value="F:calcium ion binding"/>
    <property type="evidence" value="ECO:0007669"/>
    <property type="project" value="InterPro"/>
</dbReference>
<sequence>MANRPRTASTRNEEDMMANAKRKLAQANDPVEKLRLMCLSRGVSGIMGMGKVFRRMDDDGSHNLNMEEFSKGIRETGLQLSEEDNEKLFNAFDKDGSGSVNYDEFLVAIRPKMNDRRKKLVDMAFDKLDKTDDGVVTLEDLKGVYSVTNHPKYQSGEMTEEDILNTVLKKFENNTSMDGKVTRDEFYDYYSAISASIDHDAYFDLMMRNAWGIK</sequence>
<keyword evidence="1" id="KW-0479">Metal-binding</keyword>
<dbReference type="InterPro" id="IPR011992">
    <property type="entry name" value="EF-hand-dom_pair"/>
</dbReference>
<dbReference type="Pfam" id="PF13499">
    <property type="entry name" value="EF-hand_7"/>
    <property type="match status" value="2"/>
</dbReference>
<comment type="caution">
    <text evidence="5">The sequence shown here is derived from an EMBL/GenBank/DDBJ whole genome shotgun (WGS) entry which is preliminary data.</text>
</comment>
<dbReference type="AlphaFoldDB" id="A0AAW0V4H3"/>
<evidence type="ECO:0000256" key="1">
    <source>
        <dbReference type="ARBA" id="ARBA00022723"/>
    </source>
</evidence>
<evidence type="ECO:0000259" key="4">
    <source>
        <dbReference type="PROSITE" id="PS50222"/>
    </source>
</evidence>
<evidence type="ECO:0000256" key="2">
    <source>
        <dbReference type="ARBA" id="ARBA00022737"/>
    </source>
</evidence>
<dbReference type="EMBL" id="JARAKH010000001">
    <property type="protein sequence ID" value="KAK8407235.1"/>
    <property type="molecule type" value="Genomic_DNA"/>
</dbReference>
<dbReference type="InterPro" id="IPR051581">
    <property type="entry name" value="Ca-bind"/>
</dbReference>
<protein>
    <recommendedName>
        <fullName evidence="4">EF-hand domain-containing protein</fullName>
    </recommendedName>
</protein>
<gene>
    <name evidence="5" type="ORF">O3P69_002055</name>
</gene>
<dbReference type="InterPro" id="IPR018247">
    <property type="entry name" value="EF_Hand_1_Ca_BS"/>
</dbReference>
<dbReference type="PROSITE" id="PS50222">
    <property type="entry name" value="EF_HAND_2"/>
    <property type="match status" value="3"/>
</dbReference>
<accession>A0AAW0V4H3</accession>
<dbReference type="SMART" id="SM00054">
    <property type="entry name" value="EFh"/>
    <property type="match status" value="3"/>
</dbReference>
<dbReference type="PANTHER" id="PTHR34524">
    <property type="entry name" value="CALCYPHOSIN"/>
    <property type="match status" value="1"/>
</dbReference>
<dbReference type="PANTHER" id="PTHR34524:SF6">
    <property type="entry name" value="CALCYPHOSINE LIKE"/>
    <property type="match status" value="1"/>
</dbReference>
<feature type="domain" description="EF-hand" evidence="4">
    <location>
        <begin position="116"/>
        <end position="151"/>
    </location>
</feature>
<dbReference type="EMBL" id="JARAKH010000001">
    <property type="protein sequence ID" value="KAK8407233.1"/>
    <property type="molecule type" value="Genomic_DNA"/>
</dbReference>
<name>A0AAW0V4H3_SCYPA</name>
<evidence type="ECO:0000313" key="6">
    <source>
        <dbReference type="Proteomes" id="UP001487740"/>
    </source>
</evidence>
<keyword evidence="6" id="KW-1185">Reference proteome</keyword>
<reference evidence="5 6" key="1">
    <citation type="submission" date="2023-03" db="EMBL/GenBank/DDBJ databases">
        <title>High-quality genome of Scylla paramamosain provides insights in environmental adaptation.</title>
        <authorList>
            <person name="Zhang L."/>
        </authorList>
    </citation>
    <scope>NUCLEOTIDE SEQUENCE [LARGE SCALE GENOMIC DNA]</scope>
    <source>
        <strain evidence="5">LZ_2023a</strain>
        <tissue evidence="5">Muscle</tissue>
    </source>
</reference>
<organism evidence="5 6">
    <name type="scientific">Scylla paramamosain</name>
    <name type="common">Mud crab</name>
    <dbReference type="NCBI Taxonomy" id="85552"/>
    <lineage>
        <taxon>Eukaryota</taxon>
        <taxon>Metazoa</taxon>
        <taxon>Ecdysozoa</taxon>
        <taxon>Arthropoda</taxon>
        <taxon>Crustacea</taxon>
        <taxon>Multicrustacea</taxon>
        <taxon>Malacostraca</taxon>
        <taxon>Eumalacostraca</taxon>
        <taxon>Eucarida</taxon>
        <taxon>Decapoda</taxon>
        <taxon>Pleocyemata</taxon>
        <taxon>Brachyura</taxon>
        <taxon>Eubrachyura</taxon>
        <taxon>Portunoidea</taxon>
        <taxon>Portunidae</taxon>
        <taxon>Portuninae</taxon>
        <taxon>Scylla</taxon>
    </lineage>
</organism>
<keyword evidence="3" id="KW-0106">Calcium</keyword>
<keyword evidence="2" id="KW-0677">Repeat</keyword>
<feature type="domain" description="EF-hand" evidence="4">
    <location>
        <begin position="44"/>
        <end position="79"/>
    </location>
</feature>
<dbReference type="SUPFAM" id="SSF47473">
    <property type="entry name" value="EF-hand"/>
    <property type="match status" value="1"/>
</dbReference>
<dbReference type="Gene3D" id="1.10.238.10">
    <property type="entry name" value="EF-hand"/>
    <property type="match status" value="2"/>
</dbReference>
<dbReference type="EMBL" id="JARAKH010000001">
    <property type="protein sequence ID" value="KAK8407234.1"/>
    <property type="molecule type" value="Genomic_DNA"/>
</dbReference>
<dbReference type="Proteomes" id="UP001487740">
    <property type="component" value="Unassembled WGS sequence"/>
</dbReference>
<feature type="domain" description="EF-hand" evidence="4">
    <location>
        <begin position="80"/>
        <end position="115"/>
    </location>
</feature>
<evidence type="ECO:0000313" key="5">
    <source>
        <dbReference type="EMBL" id="KAK8407233.1"/>
    </source>
</evidence>
<proteinExistence type="predicted"/>
<evidence type="ECO:0000256" key="3">
    <source>
        <dbReference type="ARBA" id="ARBA00022837"/>
    </source>
</evidence>
<dbReference type="PROSITE" id="PS00018">
    <property type="entry name" value="EF_HAND_1"/>
    <property type="match status" value="2"/>
</dbReference>
<dbReference type="InterPro" id="IPR002048">
    <property type="entry name" value="EF_hand_dom"/>
</dbReference>